<name>A0ABR7YHS5_9SPHI</name>
<sequence length="156" mass="18604">MKFTLYREQQLNCDIDTAWQFFSSPMNLSKITPKEMGFTIVSNFENEEIHENMMIDYIVTPILNIPLKWRTIITTVEKNKNFTDFQSSGPYKYWNHRHDFIENDKGVLMKDTVIYELPLGILGILAHKLFVKNKLIEIFDFRFQILEKLFNESPKE</sequence>
<accession>A0ABR7YHS5</accession>
<dbReference type="InterPro" id="IPR023393">
    <property type="entry name" value="START-like_dom_sf"/>
</dbReference>
<protein>
    <submittedName>
        <fullName evidence="1">SRPBCC family protein</fullName>
    </submittedName>
</protein>
<proteinExistence type="predicted"/>
<dbReference type="Proteomes" id="UP000651271">
    <property type="component" value="Unassembled WGS sequence"/>
</dbReference>
<comment type="caution">
    <text evidence="1">The sequence shown here is derived from an EMBL/GenBank/DDBJ whole genome shotgun (WGS) entry which is preliminary data.</text>
</comment>
<dbReference type="Gene3D" id="3.30.530.20">
    <property type="match status" value="1"/>
</dbReference>
<keyword evidence="2" id="KW-1185">Reference proteome</keyword>
<evidence type="ECO:0000313" key="1">
    <source>
        <dbReference type="EMBL" id="MBD1430871.1"/>
    </source>
</evidence>
<dbReference type="CDD" id="cd07820">
    <property type="entry name" value="SRPBCC_3"/>
    <property type="match status" value="1"/>
</dbReference>
<dbReference type="EMBL" id="JACOIJ010000042">
    <property type="protein sequence ID" value="MBD1430871.1"/>
    <property type="molecule type" value="Genomic_DNA"/>
</dbReference>
<dbReference type="SUPFAM" id="SSF55961">
    <property type="entry name" value="Bet v1-like"/>
    <property type="match status" value="1"/>
</dbReference>
<gene>
    <name evidence="1" type="ORF">H8B04_15120</name>
</gene>
<reference evidence="1 2" key="1">
    <citation type="submission" date="2020-08" db="EMBL/GenBank/DDBJ databases">
        <title>Sphingobacterium sp. DN04309 isolated from aquaculture water.</title>
        <authorList>
            <person name="Zhang M."/>
        </authorList>
    </citation>
    <scope>NUCLEOTIDE SEQUENCE [LARGE SCALE GENOMIC DNA]</scope>
    <source>
        <strain evidence="1 2">DN04309</strain>
    </source>
</reference>
<evidence type="ECO:0000313" key="2">
    <source>
        <dbReference type="Proteomes" id="UP000651271"/>
    </source>
</evidence>
<organism evidence="1 2">
    <name type="scientific">Sphingobacterium litopenaei</name>
    <dbReference type="NCBI Taxonomy" id="2763500"/>
    <lineage>
        <taxon>Bacteria</taxon>
        <taxon>Pseudomonadati</taxon>
        <taxon>Bacteroidota</taxon>
        <taxon>Sphingobacteriia</taxon>
        <taxon>Sphingobacteriales</taxon>
        <taxon>Sphingobacteriaceae</taxon>
        <taxon>Sphingobacterium</taxon>
    </lineage>
</organism>
<dbReference type="RefSeq" id="WP_149915630.1">
    <property type="nucleotide sequence ID" value="NZ_JACOIJ010000042.1"/>
</dbReference>